<sequence length="279" mass="32086">MVPNDSLQAFLDWCRAKGVQFDGLELRSCENSGNGVFATRQFRTDEKVIQVPEELMITAGKVADMDEYSKILKETKFFPTPFELLTLFFCLEKEESSSYGPYLKVLPKDFTTPAFLEKAIDPAGLPLSVRDYWCTQQRDLADSWRKIQKAVPHVTYRKFLWAWHVVNTRCIYVENKPHASVDNSAGDTLAVIPFVDMLNHEPNAKGIAMLERYAKKYMVRATHFILDDQEVTVCYGPHDNARLWMEYGFTIPNNPNGKKAMAGRDIRGEDSEHFDRINR</sequence>
<reference evidence="3 4" key="2">
    <citation type="submission" date="2018-11" db="EMBL/GenBank/DDBJ databases">
        <authorList>
            <consortium name="Pathogen Informatics"/>
        </authorList>
    </citation>
    <scope>NUCLEOTIDE SEQUENCE [LARGE SCALE GENOMIC DNA]</scope>
</reference>
<reference evidence="5" key="1">
    <citation type="submission" date="2016-04" db="UniProtKB">
        <authorList>
            <consortium name="WormBaseParasite"/>
        </authorList>
    </citation>
    <scope>IDENTIFICATION</scope>
</reference>
<dbReference type="EMBL" id="UYSL01000234">
    <property type="protein sequence ID" value="VDL63235.1"/>
    <property type="molecule type" value="Genomic_DNA"/>
</dbReference>
<dbReference type="STRING" id="27835.A0A158QWM8"/>
<evidence type="ECO:0000256" key="1">
    <source>
        <dbReference type="SAM" id="MobiDB-lite"/>
    </source>
</evidence>
<feature type="region of interest" description="Disordered" evidence="1">
    <location>
        <begin position="259"/>
        <end position="279"/>
    </location>
</feature>
<evidence type="ECO:0000259" key="2">
    <source>
        <dbReference type="PROSITE" id="PS50280"/>
    </source>
</evidence>
<dbReference type="Gene3D" id="3.90.1410.10">
    <property type="entry name" value="set domain protein methyltransferase, domain 1"/>
    <property type="match status" value="1"/>
</dbReference>
<dbReference type="WBParaSite" id="NBR_0000053001-mRNA-1">
    <property type="protein sequence ID" value="NBR_0000053001-mRNA-1"/>
    <property type="gene ID" value="NBR_0000053001"/>
</dbReference>
<organism evidence="5">
    <name type="scientific">Nippostrongylus brasiliensis</name>
    <name type="common">Rat hookworm</name>
    <dbReference type="NCBI Taxonomy" id="27835"/>
    <lineage>
        <taxon>Eukaryota</taxon>
        <taxon>Metazoa</taxon>
        <taxon>Ecdysozoa</taxon>
        <taxon>Nematoda</taxon>
        <taxon>Chromadorea</taxon>
        <taxon>Rhabditida</taxon>
        <taxon>Rhabditina</taxon>
        <taxon>Rhabditomorpha</taxon>
        <taxon>Strongyloidea</taxon>
        <taxon>Heligmosomidae</taxon>
        <taxon>Nippostrongylus</taxon>
    </lineage>
</organism>
<evidence type="ECO:0000313" key="5">
    <source>
        <dbReference type="WBParaSite" id="NBR_0000053001-mRNA-1"/>
    </source>
</evidence>
<gene>
    <name evidence="3" type="ORF">NBR_LOCUS531</name>
</gene>
<dbReference type="Pfam" id="PF00856">
    <property type="entry name" value="SET"/>
    <property type="match status" value="1"/>
</dbReference>
<dbReference type="InterPro" id="IPR046341">
    <property type="entry name" value="SET_dom_sf"/>
</dbReference>
<dbReference type="GO" id="GO:0016279">
    <property type="term" value="F:protein-lysine N-methyltransferase activity"/>
    <property type="evidence" value="ECO:0007669"/>
    <property type="project" value="InterPro"/>
</dbReference>
<dbReference type="PANTHER" id="PTHR13271:SF151">
    <property type="entry name" value="SET DOMAIN-CONTAINING PROTEIN 4"/>
    <property type="match status" value="1"/>
</dbReference>
<dbReference type="SUPFAM" id="SSF82199">
    <property type="entry name" value="SET domain"/>
    <property type="match status" value="1"/>
</dbReference>
<dbReference type="InterPro" id="IPR044429">
    <property type="entry name" value="SETD4_SET"/>
</dbReference>
<evidence type="ECO:0000313" key="3">
    <source>
        <dbReference type="EMBL" id="VDL63235.1"/>
    </source>
</evidence>
<dbReference type="PROSITE" id="PS50280">
    <property type="entry name" value="SET"/>
    <property type="match status" value="1"/>
</dbReference>
<protein>
    <submittedName>
        <fullName evidence="5">SET domain-containing protein</fullName>
    </submittedName>
</protein>
<dbReference type="AlphaFoldDB" id="A0A158QWM8"/>
<evidence type="ECO:0000313" key="4">
    <source>
        <dbReference type="Proteomes" id="UP000271162"/>
    </source>
</evidence>
<dbReference type="Proteomes" id="UP000271162">
    <property type="component" value="Unassembled WGS sequence"/>
</dbReference>
<dbReference type="InterPro" id="IPR050600">
    <property type="entry name" value="SETD3_SETD6_MTase"/>
</dbReference>
<feature type="domain" description="SET" evidence="2">
    <location>
        <begin position="22"/>
        <end position="236"/>
    </location>
</feature>
<accession>A0A158QWM8</accession>
<dbReference type="PANTHER" id="PTHR13271">
    <property type="entry name" value="UNCHARACTERIZED PUTATIVE METHYLTRANSFERASE"/>
    <property type="match status" value="1"/>
</dbReference>
<keyword evidence="4" id="KW-1185">Reference proteome</keyword>
<name>A0A158QWM8_NIPBR</name>
<dbReference type="InterPro" id="IPR001214">
    <property type="entry name" value="SET_dom"/>
</dbReference>
<dbReference type="OMA" id="RFTCAQV"/>
<proteinExistence type="predicted"/>
<feature type="compositionally biased region" description="Basic and acidic residues" evidence="1">
    <location>
        <begin position="262"/>
        <end position="279"/>
    </location>
</feature>
<dbReference type="CDD" id="cd19177">
    <property type="entry name" value="SET_SETD4"/>
    <property type="match status" value="1"/>
</dbReference>